<dbReference type="Proteomes" id="UP000644756">
    <property type="component" value="Unassembled WGS sequence"/>
</dbReference>
<keyword evidence="4" id="KW-0411">Iron-sulfur</keyword>
<dbReference type="GO" id="GO:0004497">
    <property type="term" value="F:monooxygenase activity"/>
    <property type="evidence" value="ECO:0007669"/>
    <property type="project" value="UniProtKB-ARBA"/>
</dbReference>
<dbReference type="EMBL" id="BMGR01000001">
    <property type="protein sequence ID" value="GGF86727.1"/>
    <property type="molecule type" value="Genomic_DNA"/>
</dbReference>
<dbReference type="SUPFAM" id="SSF50022">
    <property type="entry name" value="ISP domain"/>
    <property type="match status" value="1"/>
</dbReference>
<evidence type="ECO:0000313" key="6">
    <source>
        <dbReference type="EMBL" id="GGF86727.1"/>
    </source>
</evidence>
<accession>A0A917FI85</accession>
<dbReference type="GO" id="GO:0046872">
    <property type="term" value="F:metal ion binding"/>
    <property type="evidence" value="ECO:0007669"/>
    <property type="project" value="UniProtKB-KW"/>
</dbReference>
<protein>
    <recommendedName>
        <fullName evidence="5">Rieske domain-containing protein</fullName>
    </recommendedName>
</protein>
<evidence type="ECO:0000256" key="4">
    <source>
        <dbReference type="ARBA" id="ARBA00023014"/>
    </source>
</evidence>
<dbReference type="InterPro" id="IPR036922">
    <property type="entry name" value="Rieske_2Fe-2S_sf"/>
</dbReference>
<dbReference type="GO" id="GO:0016705">
    <property type="term" value="F:oxidoreductase activity, acting on paired donors, with incorporation or reduction of molecular oxygen"/>
    <property type="evidence" value="ECO:0007669"/>
    <property type="project" value="UniProtKB-ARBA"/>
</dbReference>
<dbReference type="PROSITE" id="PS51296">
    <property type="entry name" value="RIESKE"/>
    <property type="match status" value="1"/>
</dbReference>
<feature type="domain" description="Rieske" evidence="5">
    <location>
        <begin position="3"/>
        <end position="94"/>
    </location>
</feature>
<dbReference type="Gene3D" id="2.102.10.10">
    <property type="entry name" value="Rieske [2Fe-2S] iron-sulphur domain"/>
    <property type="match status" value="1"/>
</dbReference>
<comment type="caution">
    <text evidence="6">The sequence shown here is derived from an EMBL/GenBank/DDBJ whole genome shotgun (WGS) entry which is preliminary data.</text>
</comment>
<evidence type="ECO:0000313" key="7">
    <source>
        <dbReference type="Proteomes" id="UP000644756"/>
    </source>
</evidence>
<dbReference type="RefSeq" id="WP_188527801.1">
    <property type="nucleotide sequence ID" value="NZ_BMGR01000001.1"/>
</dbReference>
<dbReference type="CDD" id="cd03467">
    <property type="entry name" value="Rieske"/>
    <property type="match status" value="1"/>
</dbReference>
<keyword evidence="7" id="KW-1185">Reference proteome</keyword>
<sequence length="96" mass="10890">MNEVVIGRVQQFEKLPAELRIEKDTYFLLKNEDQFLLVSSICPHAGQLVEIEYGELVCPMHGWTFNTHTGACLNVPSKGLESYPVIVRDDELIAQL</sequence>
<dbReference type="GO" id="GO:0051537">
    <property type="term" value="F:2 iron, 2 sulfur cluster binding"/>
    <property type="evidence" value="ECO:0007669"/>
    <property type="project" value="UniProtKB-KW"/>
</dbReference>
<evidence type="ECO:0000259" key="5">
    <source>
        <dbReference type="PROSITE" id="PS51296"/>
    </source>
</evidence>
<dbReference type="Pfam" id="PF00355">
    <property type="entry name" value="Rieske"/>
    <property type="match status" value="1"/>
</dbReference>
<evidence type="ECO:0000256" key="1">
    <source>
        <dbReference type="ARBA" id="ARBA00022714"/>
    </source>
</evidence>
<evidence type="ECO:0000256" key="3">
    <source>
        <dbReference type="ARBA" id="ARBA00023004"/>
    </source>
</evidence>
<dbReference type="AlphaFoldDB" id="A0A917FI85"/>
<keyword evidence="1" id="KW-0001">2Fe-2S</keyword>
<keyword evidence="2" id="KW-0479">Metal-binding</keyword>
<reference evidence="6" key="2">
    <citation type="submission" date="2020-09" db="EMBL/GenBank/DDBJ databases">
        <authorList>
            <person name="Sun Q."/>
            <person name="Zhou Y."/>
        </authorList>
    </citation>
    <scope>NUCLEOTIDE SEQUENCE</scope>
    <source>
        <strain evidence="6">CGMCC 1.12987</strain>
    </source>
</reference>
<organism evidence="6 7">
    <name type="scientific">Paenibacillus abyssi</name>
    <dbReference type="NCBI Taxonomy" id="1340531"/>
    <lineage>
        <taxon>Bacteria</taxon>
        <taxon>Bacillati</taxon>
        <taxon>Bacillota</taxon>
        <taxon>Bacilli</taxon>
        <taxon>Bacillales</taxon>
        <taxon>Paenibacillaceae</taxon>
        <taxon>Paenibacillus</taxon>
    </lineage>
</organism>
<keyword evidence="3" id="KW-0408">Iron</keyword>
<dbReference type="InterPro" id="IPR017941">
    <property type="entry name" value="Rieske_2Fe-2S"/>
</dbReference>
<name>A0A917FI85_9BACL</name>
<evidence type="ECO:0000256" key="2">
    <source>
        <dbReference type="ARBA" id="ARBA00022723"/>
    </source>
</evidence>
<gene>
    <name evidence="6" type="ORF">GCM10010916_00070</name>
</gene>
<reference evidence="6" key="1">
    <citation type="journal article" date="2014" name="Int. J. Syst. Evol. Microbiol.">
        <title>Complete genome sequence of Corynebacterium casei LMG S-19264T (=DSM 44701T), isolated from a smear-ripened cheese.</title>
        <authorList>
            <consortium name="US DOE Joint Genome Institute (JGI-PGF)"/>
            <person name="Walter F."/>
            <person name="Albersmeier A."/>
            <person name="Kalinowski J."/>
            <person name="Ruckert C."/>
        </authorList>
    </citation>
    <scope>NUCLEOTIDE SEQUENCE</scope>
    <source>
        <strain evidence="6">CGMCC 1.12987</strain>
    </source>
</reference>
<proteinExistence type="predicted"/>